<evidence type="ECO:0000256" key="1">
    <source>
        <dbReference type="SAM" id="MobiDB-lite"/>
    </source>
</evidence>
<comment type="caution">
    <text evidence="2">The sequence shown here is derived from an EMBL/GenBank/DDBJ whole genome shotgun (WGS) entry which is preliminary data.</text>
</comment>
<gene>
    <name evidence="2" type="ORF">A9Q84_14450</name>
</gene>
<dbReference type="EMBL" id="MAAO01000007">
    <property type="protein sequence ID" value="OUR95698.1"/>
    <property type="molecule type" value="Genomic_DNA"/>
</dbReference>
<reference evidence="3" key="1">
    <citation type="journal article" date="2017" name="Proc. Natl. Acad. Sci. U.S.A.">
        <title>Simulation of Deepwater Horizon oil plume reveals substrate specialization within a complex community of hydrocarbon-degraders.</title>
        <authorList>
            <person name="Hu P."/>
            <person name="Dubinsky E.A."/>
            <person name="Probst A.J."/>
            <person name="Wang J."/>
            <person name="Sieber C.M.K."/>
            <person name="Tom L.M."/>
            <person name="Gardinali P."/>
            <person name="Banfield J.F."/>
            <person name="Atlas R.M."/>
            <person name="Andersen G.L."/>
        </authorList>
    </citation>
    <scope>NUCLEOTIDE SEQUENCE [LARGE SCALE GENOMIC DNA]</scope>
</reference>
<dbReference type="AlphaFoldDB" id="A0A1Y5F565"/>
<protein>
    <submittedName>
        <fullName evidence="2">Uncharacterized protein</fullName>
    </submittedName>
</protein>
<feature type="region of interest" description="Disordered" evidence="1">
    <location>
        <begin position="36"/>
        <end position="70"/>
    </location>
</feature>
<name>A0A1Y5F565_9BACT</name>
<dbReference type="Proteomes" id="UP000196531">
    <property type="component" value="Unassembled WGS sequence"/>
</dbReference>
<organism evidence="2 3">
    <name type="scientific">Halobacteriovorax marinus</name>
    <dbReference type="NCBI Taxonomy" id="97084"/>
    <lineage>
        <taxon>Bacteria</taxon>
        <taxon>Pseudomonadati</taxon>
        <taxon>Bdellovibrionota</taxon>
        <taxon>Bacteriovoracia</taxon>
        <taxon>Bacteriovoracales</taxon>
        <taxon>Halobacteriovoraceae</taxon>
        <taxon>Halobacteriovorax</taxon>
    </lineage>
</organism>
<sequence length="364" mass="42088">MPFVFAVIGFFVFPPFGAIIGFFIGCAFSDEGSGSSSSSSSSGSYNSGYREHTQRSNNIQSSSSGSNVSAPVRKDLNKEIEPLYLEKDYRKLISIINNDRDFISLYSYSKEYFLHALFVQEKYTEFERYCYQSKESFEDFYDVTKGMFFFCIYNNRRDEGLKIEGVPDYISAWEKFKKIDQPKLKDIKILNIEDYETKSKLFIRNIYDSICVEIKDMEDSLKNLLQSNGVILTSKEKPNGLVMPSTSALQSHEISIIEEVDFIIVNKIDFDEIDDLKENLATSIPLENIYFVETEKSVLETLTKEELRFVKSEKKRLVDNIKADQKLCFNNLDTSKIELDFIESIREEMLDDLEFTMNEKELAA</sequence>
<feature type="compositionally biased region" description="Low complexity" evidence="1">
    <location>
        <begin position="56"/>
        <end position="69"/>
    </location>
</feature>
<evidence type="ECO:0000313" key="3">
    <source>
        <dbReference type="Proteomes" id="UP000196531"/>
    </source>
</evidence>
<accession>A0A1Y5F565</accession>
<proteinExistence type="predicted"/>
<evidence type="ECO:0000313" key="2">
    <source>
        <dbReference type="EMBL" id="OUR95698.1"/>
    </source>
</evidence>